<comment type="cofactor">
    <cofactor evidence="1">
        <name>pyridoxal 5'-phosphate</name>
        <dbReference type="ChEBI" id="CHEBI:597326"/>
    </cofactor>
</comment>
<name>X1CSB8_9ZZZZ</name>
<dbReference type="GO" id="GO:0008483">
    <property type="term" value="F:transaminase activity"/>
    <property type="evidence" value="ECO:0007669"/>
    <property type="project" value="InterPro"/>
</dbReference>
<dbReference type="PANTHER" id="PTHR43713">
    <property type="entry name" value="GLUTAMATE-1-SEMIALDEHYDE 2,1-AMINOMUTASE"/>
    <property type="match status" value="1"/>
</dbReference>
<dbReference type="InterPro" id="IPR015421">
    <property type="entry name" value="PyrdxlP-dep_Trfase_major"/>
</dbReference>
<dbReference type="Gene3D" id="3.40.640.10">
    <property type="entry name" value="Type I PLP-dependent aspartate aminotransferase-like (Major domain)"/>
    <property type="match status" value="1"/>
</dbReference>
<dbReference type="GO" id="GO:0030170">
    <property type="term" value="F:pyridoxal phosphate binding"/>
    <property type="evidence" value="ECO:0007669"/>
    <property type="project" value="InterPro"/>
</dbReference>
<proteinExistence type="predicted"/>
<comment type="caution">
    <text evidence="3">The sequence shown here is derived from an EMBL/GenBank/DDBJ whole genome shotgun (WGS) entry which is preliminary data.</text>
</comment>
<dbReference type="PANTHER" id="PTHR43713:SF3">
    <property type="entry name" value="GLUTAMATE-1-SEMIALDEHYDE 2,1-AMINOMUTASE 1, CHLOROPLASTIC-RELATED"/>
    <property type="match status" value="1"/>
</dbReference>
<evidence type="ECO:0000256" key="2">
    <source>
        <dbReference type="ARBA" id="ARBA00022898"/>
    </source>
</evidence>
<feature type="non-terminal residue" evidence="3">
    <location>
        <position position="1"/>
    </location>
</feature>
<dbReference type="InterPro" id="IPR049704">
    <property type="entry name" value="Aminotrans_3_PPA_site"/>
</dbReference>
<dbReference type="Gene3D" id="3.90.1150.10">
    <property type="entry name" value="Aspartate Aminotransferase, domain 1"/>
    <property type="match status" value="1"/>
</dbReference>
<accession>X1CSB8</accession>
<dbReference type="EMBL" id="BART01028998">
    <property type="protein sequence ID" value="GAG95862.1"/>
    <property type="molecule type" value="Genomic_DNA"/>
</dbReference>
<protein>
    <recommendedName>
        <fullName evidence="4">Aminotransferase class III-fold pyridoxal phosphate-dependent enzyme</fullName>
    </recommendedName>
</protein>
<dbReference type="Pfam" id="PF00202">
    <property type="entry name" value="Aminotran_3"/>
    <property type="match status" value="1"/>
</dbReference>
<organism evidence="3">
    <name type="scientific">marine sediment metagenome</name>
    <dbReference type="NCBI Taxonomy" id="412755"/>
    <lineage>
        <taxon>unclassified sequences</taxon>
        <taxon>metagenomes</taxon>
        <taxon>ecological metagenomes</taxon>
    </lineage>
</organism>
<evidence type="ECO:0000256" key="1">
    <source>
        <dbReference type="ARBA" id="ARBA00001933"/>
    </source>
</evidence>
<dbReference type="SUPFAM" id="SSF53383">
    <property type="entry name" value="PLP-dependent transferases"/>
    <property type="match status" value="1"/>
</dbReference>
<dbReference type="InterPro" id="IPR005814">
    <property type="entry name" value="Aminotrans_3"/>
</dbReference>
<sequence length="258" mass="28055">YDLDRVEEELATGKYAIFMTEGGGARMGGQIPLDFDFVRALPVLAHKYGTVWLLDEVVTGFRDAPGGFQSLVGVKPDLTSLGKCVAGGLGAGVLVGRADIMEALSPKTPKNRHVSRTGTWNANPLTCAAGVAALKLYQDGEPQKKASELAAYLREKGNQLFKEKGIGGWLYGRSITHVYLGPFDFKPDETMPSTKDIDKIMRLETKVRLCQHLVQRGVSTMSARMFIFSCVHTVEDIDRTIKALGDSLDAMLAEGTIS</sequence>
<dbReference type="InterPro" id="IPR015424">
    <property type="entry name" value="PyrdxlP-dep_Trfase"/>
</dbReference>
<evidence type="ECO:0000313" key="3">
    <source>
        <dbReference type="EMBL" id="GAG95862.1"/>
    </source>
</evidence>
<dbReference type="InterPro" id="IPR015422">
    <property type="entry name" value="PyrdxlP-dep_Trfase_small"/>
</dbReference>
<gene>
    <name evidence="3" type="ORF">S01H4_50991</name>
</gene>
<evidence type="ECO:0008006" key="4">
    <source>
        <dbReference type="Google" id="ProtNLM"/>
    </source>
</evidence>
<keyword evidence="2" id="KW-0663">Pyridoxal phosphate</keyword>
<dbReference type="AlphaFoldDB" id="X1CSB8"/>
<reference evidence="3" key="1">
    <citation type="journal article" date="2014" name="Front. Microbiol.">
        <title>High frequency of phylogenetically diverse reductive dehalogenase-homologous genes in deep subseafloor sedimentary metagenomes.</title>
        <authorList>
            <person name="Kawai M."/>
            <person name="Futagami T."/>
            <person name="Toyoda A."/>
            <person name="Takaki Y."/>
            <person name="Nishi S."/>
            <person name="Hori S."/>
            <person name="Arai W."/>
            <person name="Tsubouchi T."/>
            <person name="Morono Y."/>
            <person name="Uchiyama I."/>
            <person name="Ito T."/>
            <person name="Fujiyama A."/>
            <person name="Inagaki F."/>
            <person name="Takami H."/>
        </authorList>
    </citation>
    <scope>NUCLEOTIDE SEQUENCE</scope>
    <source>
        <strain evidence="3">Expedition CK06-06</strain>
    </source>
</reference>
<dbReference type="PROSITE" id="PS00600">
    <property type="entry name" value="AA_TRANSFER_CLASS_3"/>
    <property type="match status" value="1"/>
</dbReference>